<gene>
    <name evidence="4" type="ORF">SAMN06296065_101251</name>
</gene>
<comment type="caution">
    <text evidence="4">The sequence shown here is derived from an EMBL/GenBank/DDBJ whole genome shotgun (WGS) entry which is preliminary data.</text>
</comment>
<dbReference type="PROSITE" id="PS50005">
    <property type="entry name" value="TPR"/>
    <property type="match status" value="1"/>
</dbReference>
<dbReference type="PROSITE" id="PS51257">
    <property type="entry name" value="PROKAR_LIPOPROTEIN"/>
    <property type="match status" value="1"/>
</dbReference>
<feature type="region of interest" description="Disordered" evidence="2">
    <location>
        <begin position="293"/>
        <end position="322"/>
    </location>
</feature>
<reference evidence="4 5" key="1">
    <citation type="submission" date="2017-05" db="EMBL/GenBank/DDBJ databases">
        <authorList>
            <person name="Varghese N."/>
            <person name="Submissions S."/>
        </authorList>
    </citation>
    <scope>NUCLEOTIDE SEQUENCE [LARGE SCALE GENOMIC DNA]</scope>
    <source>
        <strain evidence="4 5">SM16</strain>
    </source>
</reference>
<evidence type="ECO:0000256" key="2">
    <source>
        <dbReference type="SAM" id="MobiDB-lite"/>
    </source>
</evidence>
<proteinExistence type="predicted"/>
<dbReference type="InterPro" id="IPR019734">
    <property type="entry name" value="TPR_rpt"/>
</dbReference>
<dbReference type="Gene3D" id="3.30.70.1070">
    <property type="entry name" value="Sporulation related repeat"/>
    <property type="match status" value="1"/>
</dbReference>
<dbReference type="Gene3D" id="1.25.40.10">
    <property type="entry name" value="Tetratricopeptide repeat domain"/>
    <property type="match status" value="1"/>
</dbReference>
<dbReference type="EMBL" id="FXUI01000001">
    <property type="protein sequence ID" value="SMP52220.1"/>
    <property type="molecule type" value="Genomic_DNA"/>
</dbReference>
<dbReference type="SUPFAM" id="SSF48452">
    <property type="entry name" value="TPR-like"/>
    <property type="match status" value="1"/>
</dbReference>
<evidence type="ECO:0000313" key="4">
    <source>
        <dbReference type="EMBL" id="SMP52220.1"/>
    </source>
</evidence>
<dbReference type="InterPro" id="IPR011990">
    <property type="entry name" value="TPR-like_helical_dom_sf"/>
</dbReference>
<accession>A0ABY1PZP7</accession>
<keyword evidence="1" id="KW-0802">TPR repeat</keyword>
<dbReference type="InterPro" id="IPR036680">
    <property type="entry name" value="SPOR-like_sf"/>
</dbReference>
<evidence type="ECO:0000259" key="3">
    <source>
        <dbReference type="PROSITE" id="PS51724"/>
    </source>
</evidence>
<dbReference type="PROSITE" id="PS51724">
    <property type="entry name" value="SPOR"/>
    <property type="match status" value="1"/>
</dbReference>
<sequence length="456" mass="47514">MIWDMKMKNRHNSHARSAGFTLCSAMVAALLAGCAGGPTSLASANGTQVVAAANQPGVSEAALAKLEKRVLKAPRDASARGLLGQAYLAVGRFDSAATALEDALSLGDSNPRSGLGLALAYIGLARNADALEVLGRWSTQLPVSDYGLAIALAGQPAYGVTVLSEAIRGGDNSVKMRQNLAYAYALDGRWGEARLIASQDLTGDELDTRLREWASRAHPELGRQRVASLLGAPLRSDPGQPAALALGGRVPAPQIRTAASEPGELPPMEAAAPVTPFAGIVQTALSDGEASVSVAAEAAPPPRVEPRPAGEARARPKPARTSVERAFAGMTAPAAKMMAPAAKEAAAAPAARPKPEVHSGTHLVQLGSFRTLEGAKRAWGILQKQNPSLRGRTLRIIEADVRGERYFRVAAEGFGANSAQAMCSTVRKSGQQCLAYADDRPQPGTGRGEKPLLARR</sequence>
<feature type="compositionally biased region" description="Basic and acidic residues" evidence="2">
    <location>
        <begin position="437"/>
        <end position="456"/>
    </location>
</feature>
<protein>
    <submittedName>
        <fullName evidence="4">Flp pilus assembly protein TadD, contains TPR repeats</fullName>
    </submittedName>
</protein>
<feature type="compositionally biased region" description="Basic and acidic residues" evidence="2">
    <location>
        <begin position="304"/>
        <end position="314"/>
    </location>
</feature>
<dbReference type="InterPro" id="IPR007730">
    <property type="entry name" value="SPOR-like_dom"/>
</dbReference>
<evidence type="ECO:0000256" key="1">
    <source>
        <dbReference type="PROSITE-ProRule" id="PRU00339"/>
    </source>
</evidence>
<dbReference type="Pfam" id="PF05036">
    <property type="entry name" value="SPOR"/>
    <property type="match status" value="1"/>
</dbReference>
<keyword evidence="5" id="KW-1185">Reference proteome</keyword>
<evidence type="ECO:0000313" key="5">
    <source>
        <dbReference type="Proteomes" id="UP001157910"/>
    </source>
</evidence>
<feature type="repeat" description="TPR" evidence="1">
    <location>
        <begin position="77"/>
        <end position="110"/>
    </location>
</feature>
<dbReference type="Proteomes" id="UP001157910">
    <property type="component" value="Unassembled WGS sequence"/>
</dbReference>
<feature type="domain" description="SPOR" evidence="3">
    <location>
        <begin position="356"/>
        <end position="439"/>
    </location>
</feature>
<organism evidence="4 5">
    <name type="scientific">Novosphingobium panipatense</name>
    <dbReference type="NCBI Taxonomy" id="428991"/>
    <lineage>
        <taxon>Bacteria</taxon>
        <taxon>Pseudomonadati</taxon>
        <taxon>Pseudomonadota</taxon>
        <taxon>Alphaproteobacteria</taxon>
        <taxon>Sphingomonadales</taxon>
        <taxon>Sphingomonadaceae</taxon>
        <taxon>Novosphingobium</taxon>
    </lineage>
</organism>
<name>A0ABY1PZP7_9SPHN</name>
<feature type="region of interest" description="Disordered" evidence="2">
    <location>
        <begin position="436"/>
        <end position="456"/>
    </location>
</feature>
<dbReference type="SUPFAM" id="SSF110997">
    <property type="entry name" value="Sporulation related repeat"/>
    <property type="match status" value="1"/>
</dbReference>